<sequence length="129" mass="13509">MAPGNNGHGQGGQGDLHGNPLDVLNVAPEAVPGLRAAFTAALSRIDGELGLDDIGLRVEPWAKDPVSAEAATAVNGLTADDQERAALLALRTFRAQLDTAVHNLDKITEQYRLLEEDNSATVTQKGSQG</sequence>
<comment type="caution">
    <text evidence="2">The sequence shown here is derived from an EMBL/GenBank/DDBJ whole genome shotgun (WGS) entry which is preliminary data.</text>
</comment>
<dbReference type="STRING" id="909613.UO65_5274"/>
<evidence type="ECO:0000313" key="3">
    <source>
        <dbReference type="Proteomes" id="UP000019277"/>
    </source>
</evidence>
<dbReference type="EMBL" id="AYXG01000205">
    <property type="protein sequence ID" value="EWC59413.1"/>
    <property type="molecule type" value="Genomic_DNA"/>
</dbReference>
<accession>W7IGI5</accession>
<organism evidence="2 3">
    <name type="scientific">Actinokineospora spheciospongiae</name>
    <dbReference type="NCBI Taxonomy" id="909613"/>
    <lineage>
        <taxon>Bacteria</taxon>
        <taxon>Bacillati</taxon>
        <taxon>Actinomycetota</taxon>
        <taxon>Actinomycetes</taxon>
        <taxon>Pseudonocardiales</taxon>
        <taxon>Pseudonocardiaceae</taxon>
        <taxon>Actinokineospora</taxon>
    </lineage>
</organism>
<evidence type="ECO:0008006" key="4">
    <source>
        <dbReference type="Google" id="ProtNLM"/>
    </source>
</evidence>
<dbReference type="OrthoDB" id="5189596at2"/>
<dbReference type="Proteomes" id="UP000019277">
    <property type="component" value="Unassembled WGS sequence"/>
</dbReference>
<reference evidence="2 3" key="1">
    <citation type="journal article" date="2014" name="Genome Announc.">
        <title>Draft Genome Sequence of the Antitrypanosomally Active Sponge-Associated Bacterium Actinokineospora sp. Strain EG49.</title>
        <authorList>
            <person name="Harjes J."/>
            <person name="Ryu T."/>
            <person name="Abdelmohsen U.R."/>
            <person name="Moitinho-Silva L."/>
            <person name="Horn H."/>
            <person name="Ravasi T."/>
            <person name="Hentschel U."/>
        </authorList>
    </citation>
    <scope>NUCLEOTIDE SEQUENCE [LARGE SCALE GENOMIC DNA]</scope>
    <source>
        <strain evidence="2 3">EG49</strain>
    </source>
</reference>
<dbReference type="RefSeq" id="WP_052021781.1">
    <property type="nucleotide sequence ID" value="NZ_AYXG01000205.1"/>
</dbReference>
<feature type="compositionally biased region" description="Gly residues" evidence="1">
    <location>
        <begin position="1"/>
        <end position="15"/>
    </location>
</feature>
<dbReference type="eggNOG" id="ENOG5034136">
    <property type="taxonomic scope" value="Bacteria"/>
</dbReference>
<dbReference type="AlphaFoldDB" id="W7IGI5"/>
<feature type="region of interest" description="Disordered" evidence="1">
    <location>
        <begin position="1"/>
        <end position="21"/>
    </location>
</feature>
<keyword evidence="3" id="KW-1185">Reference proteome</keyword>
<evidence type="ECO:0000313" key="2">
    <source>
        <dbReference type="EMBL" id="EWC59413.1"/>
    </source>
</evidence>
<protein>
    <recommendedName>
        <fullName evidence="4">PE domain-containing protein</fullName>
    </recommendedName>
</protein>
<gene>
    <name evidence="2" type="ORF">UO65_5274</name>
</gene>
<name>W7IGI5_9PSEU</name>
<accession>A0A8E2X475</accession>
<evidence type="ECO:0000256" key="1">
    <source>
        <dbReference type="SAM" id="MobiDB-lite"/>
    </source>
</evidence>
<proteinExistence type="predicted"/>